<accession>A0A9N9RTV6</accession>
<dbReference type="InterPro" id="IPR046347">
    <property type="entry name" value="bZIP_sf"/>
</dbReference>
<sequence length="318" mass="37825">MSISIENPAMDLREIDVLRFFFEVNQQHMDPVKLQQIVLQHQLQNQLRQHTFPYSPVFRPKEMNVSTPEVNRVTNISQIPEPKIVFQYVPSPQFPTPTSTPEPEFYDEVNDYQKAEKQSKSFHIEDRCNFIKLKDEPKQKILMTPTSSHHESDMSDHETLPESNSRLPPLKLSSRTRLWKGYSVYNNLPEIVMTEYDRILRESHTMKLEVIDELNHAFPVNYEYNPKKSRIRTNYSDPHIADDRTRNNLASRRSRQRKKFLNHIHQYSVEFDQDENLLLNKQENWLREVIANLENKIIASNLNDDIKIYKLRKQCGFE</sequence>
<feature type="domain" description="BZIP" evidence="2">
    <location>
        <begin position="244"/>
        <end position="257"/>
    </location>
</feature>
<dbReference type="GO" id="GO:0003700">
    <property type="term" value="F:DNA-binding transcription factor activity"/>
    <property type="evidence" value="ECO:0007669"/>
    <property type="project" value="InterPro"/>
</dbReference>
<evidence type="ECO:0000259" key="2">
    <source>
        <dbReference type="PROSITE" id="PS00036"/>
    </source>
</evidence>
<dbReference type="InterPro" id="IPR004827">
    <property type="entry name" value="bZIP"/>
</dbReference>
<dbReference type="SUPFAM" id="SSF57959">
    <property type="entry name" value="Leucine zipper domain"/>
    <property type="match status" value="1"/>
</dbReference>
<evidence type="ECO:0000313" key="3">
    <source>
        <dbReference type="EMBL" id="CAG9802936.1"/>
    </source>
</evidence>
<evidence type="ECO:0000313" key="4">
    <source>
        <dbReference type="Proteomes" id="UP001153620"/>
    </source>
</evidence>
<dbReference type="AlphaFoldDB" id="A0A9N9RTV6"/>
<reference evidence="3" key="1">
    <citation type="submission" date="2022-01" db="EMBL/GenBank/DDBJ databases">
        <authorList>
            <person name="King R."/>
        </authorList>
    </citation>
    <scope>NUCLEOTIDE SEQUENCE</scope>
</reference>
<dbReference type="GO" id="GO:0005634">
    <property type="term" value="C:nucleus"/>
    <property type="evidence" value="ECO:0007669"/>
    <property type="project" value="UniProtKB-ARBA"/>
</dbReference>
<dbReference type="Gene3D" id="1.20.5.170">
    <property type="match status" value="1"/>
</dbReference>
<dbReference type="EMBL" id="OU895878">
    <property type="protein sequence ID" value="CAG9802936.1"/>
    <property type="molecule type" value="Genomic_DNA"/>
</dbReference>
<keyword evidence="4" id="KW-1185">Reference proteome</keyword>
<feature type="region of interest" description="Disordered" evidence="1">
    <location>
        <begin position="144"/>
        <end position="167"/>
    </location>
</feature>
<protein>
    <recommendedName>
        <fullName evidence="2">BZIP domain-containing protein</fullName>
    </recommendedName>
</protein>
<dbReference type="PROSITE" id="PS00036">
    <property type="entry name" value="BZIP_BASIC"/>
    <property type="match status" value="1"/>
</dbReference>
<reference evidence="3" key="2">
    <citation type="submission" date="2022-10" db="EMBL/GenBank/DDBJ databases">
        <authorList>
            <consortium name="ENA_rothamsted_submissions"/>
            <consortium name="culmorum"/>
            <person name="King R."/>
        </authorList>
    </citation>
    <scope>NUCLEOTIDE SEQUENCE</scope>
</reference>
<organism evidence="3 4">
    <name type="scientific">Chironomus riparius</name>
    <dbReference type="NCBI Taxonomy" id="315576"/>
    <lineage>
        <taxon>Eukaryota</taxon>
        <taxon>Metazoa</taxon>
        <taxon>Ecdysozoa</taxon>
        <taxon>Arthropoda</taxon>
        <taxon>Hexapoda</taxon>
        <taxon>Insecta</taxon>
        <taxon>Pterygota</taxon>
        <taxon>Neoptera</taxon>
        <taxon>Endopterygota</taxon>
        <taxon>Diptera</taxon>
        <taxon>Nematocera</taxon>
        <taxon>Chironomoidea</taxon>
        <taxon>Chironomidae</taxon>
        <taxon>Chironominae</taxon>
        <taxon>Chironomus</taxon>
    </lineage>
</organism>
<evidence type="ECO:0000256" key="1">
    <source>
        <dbReference type="SAM" id="MobiDB-lite"/>
    </source>
</evidence>
<feature type="compositionally biased region" description="Basic and acidic residues" evidence="1">
    <location>
        <begin position="148"/>
        <end position="160"/>
    </location>
</feature>
<gene>
    <name evidence="3" type="ORF">CHIRRI_LOCUS5841</name>
</gene>
<dbReference type="OrthoDB" id="7739172at2759"/>
<name>A0A9N9RTV6_9DIPT</name>
<dbReference type="Proteomes" id="UP001153620">
    <property type="component" value="Chromosome 2"/>
</dbReference>
<proteinExistence type="predicted"/>